<keyword evidence="9" id="KW-0406">Ion transport</keyword>
<dbReference type="FunFam" id="2.170.130.10:FF:000001">
    <property type="entry name" value="Catecholate siderophore TonB-dependent receptor"/>
    <property type="match status" value="1"/>
</dbReference>
<dbReference type="PANTHER" id="PTHR32552">
    <property type="entry name" value="FERRICHROME IRON RECEPTOR-RELATED"/>
    <property type="match status" value="1"/>
</dbReference>
<evidence type="ECO:0000256" key="8">
    <source>
        <dbReference type="ARBA" id="ARBA00023004"/>
    </source>
</evidence>
<dbReference type="InterPro" id="IPR010105">
    <property type="entry name" value="TonB_sidphr_rcpt"/>
</dbReference>
<evidence type="ECO:0000256" key="15">
    <source>
        <dbReference type="RuleBase" id="RU003357"/>
    </source>
</evidence>
<gene>
    <name evidence="18" type="ORF">A4W93_00720</name>
</gene>
<organism evidence="18 19">
    <name type="scientific">Piscinibacter gummiphilus</name>
    <dbReference type="NCBI Taxonomy" id="946333"/>
    <lineage>
        <taxon>Bacteria</taxon>
        <taxon>Pseudomonadati</taxon>
        <taxon>Pseudomonadota</taxon>
        <taxon>Betaproteobacteria</taxon>
        <taxon>Burkholderiales</taxon>
        <taxon>Sphaerotilaceae</taxon>
        <taxon>Piscinibacter</taxon>
    </lineage>
</organism>
<dbReference type="Gene3D" id="2.40.170.20">
    <property type="entry name" value="TonB-dependent receptor, beta-barrel domain"/>
    <property type="match status" value="1"/>
</dbReference>
<keyword evidence="6 14" id="KW-0812">Transmembrane</keyword>
<dbReference type="STRING" id="946333.A4W93_00720"/>
<dbReference type="SUPFAM" id="SSF56935">
    <property type="entry name" value="Porins"/>
    <property type="match status" value="1"/>
</dbReference>
<dbReference type="GO" id="GO:0015344">
    <property type="term" value="F:siderophore uptake transmembrane transporter activity"/>
    <property type="evidence" value="ECO:0007669"/>
    <property type="project" value="TreeGrafter"/>
</dbReference>
<dbReference type="GO" id="GO:0009279">
    <property type="term" value="C:cell outer membrane"/>
    <property type="evidence" value="ECO:0007669"/>
    <property type="project" value="UniProtKB-SubCell"/>
</dbReference>
<protein>
    <submittedName>
        <fullName evidence="18">Ligand-gated channel protein</fullName>
    </submittedName>
</protein>
<comment type="subcellular location">
    <subcellularLocation>
        <location evidence="1 14">Cell outer membrane</location>
        <topology evidence="1 14">Multi-pass membrane protein</topology>
    </subcellularLocation>
</comment>
<keyword evidence="12" id="KW-0675">Receptor</keyword>
<evidence type="ECO:0000256" key="12">
    <source>
        <dbReference type="ARBA" id="ARBA00023170"/>
    </source>
</evidence>
<evidence type="ECO:0000256" key="11">
    <source>
        <dbReference type="ARBA" id="ARBA00023136"/>
    </source>
</evidence>
<reference evidence="18 19" key="1">
    <citation type="submission" date="2016-04" db="EMBL/GenBank/DDBJ databases">
        <title>Complete genome sequence of natural rubber-degrading, novel Gram-negative bacterium, Rhizobacter gummiphilus strain NS21.</title>
        <authorList>
            <person name="Tabata M."/>
            <person name="Kasai D."/>
            <person name="Fukuda M."/>
        </authorList>
    </citation>
    <scope>NUCLEOTIDE SEQUENCE [LARGE SCALE GENOMIC DNA]</scope>
    <source>
        <strain evidence="18 19">NS21</strain>
    </source>
</reference>
<dbReference type="Proteomes" id="UP000193427">
    <property type="component" value="Chromosome"/>
</dbReference>
<dbReference type="NCBIfam" id="TIGR01783">
    <property type="entry name" value="TonB-siderophor"/>
    <property type="match status" value="1"/>
</dbReference>
<dbReference type="InterPro" id="IPR037066">
    <property type="entry name" value="Plug_dom_sf"/>
</dbReference>
<accession>A0A1W6LHH2</accession>
<dbReference type="InterPro" id="IPR036942">
    <property type="entry name" value="Beta-barrel_TonB_sf"/>
</dbReference>
<dbReference type="PROSITE" id="PS52016">
    <property type="entry name" value="TONB_DEPENDENT_REC_3"/>
    <property type="match status" value="1"/>
</dbReference>
<keyword evidence="10 15" id="KW-0798">TonB box</keyword>
<evidence type="ECO:0000256" key="5">
    <source>
        <dbReference type="ARBA" id="ARBA00022496"/>
    </source>
</evidence>
<dbReference type="Gene3D" id="2.170.130.10">
    <property type="entry name" value="TonB-dependent receptor, plug domain"/>
    <property type="match status" value="1"/>
</dbReference>
<evidence type="ECO:0000259" key="16">
    <source>
        <dbReference type="Pfam" id="PF00593"/>
    </source>
</evidence>
<keyword evidence="7" id="KW-0732">Signal</keyword>
<evidence type="ECO:0000256" key="1">
    <source>
        <dbReference type="ARBA" id="ARBA00004571"/>
    </source>
</evidence>
<keyword evidence="11 14" id="KW-0472">Membrane</keyword>
<evidence type="ECO:0000256" key="2">
    <source>
        <dbReference type="ARBA" id="ARBA00009810"/>
    </source>
</evidence>
<dbReference type="Pfam" id="PF07715">
    <property type="entry name" value="Plug"/>
    <property type="match status" value="1"/>
</dbReference>
<evidence type="ECO:0000256" key="6">
    <source>
        <dbReference type="ARBA" id="ARBA00022692"/>
    </source>
</evidence>
<evidence type="ECO:0000256" key="10">
    <source>
        <dbReference type="ARBA" id="ARBA00023077"/>
    </source>
</evidence>
<evidence type="ECO:0000256" key="13">
    <source>
        <dbReference type="ARBA" id="ARBA00023237"/>
    </source>
</evidence>
<evidence type="ECO:0000313" key="19">
    <source>
        <dbReference type="Proteomes" id="UP000193427"/>
    </source>
</evidence>
<dbReference type="GO" id="GO:0015891">
    <property type="term" value="P:siderophore transport"/>
    <property type="evidence" value="ECO:0007669"/>
    <property type="project" value="InterPro"/>
</dbReference>
<proteinExistence type="inferred from homology"/>
<evidence type="ECO:0000256" key="4">
    <source>
        <dbReference type="ARBA" id="ARBA00022452"/>
    </source>
</evidence>
<name>A0A1W6LHH2_9BURK</name>
<keyword evidence="8" id="KW-0408">Iron</keyword>
<dbReference type="KEGG" id="rgu:A4W93_00720"/>
<evidence type="ECO:0000256" key="14">
    <source>
        <dbReference type="PROSITE-ProRule" id="PRU01360"/>
    </source>
</evidence>
<dbReference type="GO" id="GO:0038023">
    <property type="term" value="F:signaling receptor activity"/>
    <property type="evidence" value="ECO:0007669"/>
    <property type="project" value="InterPro"/>
</dbReference>
<evidence type="ECO:0000256" key="9">
    <source>
        <dbReference type="ARBA" id="ARBA00023065"/>
    </source>
</evidence>
<dbReference type="InterPro" id="IPR000531">
    <property type="entry name" value="Beta-barrel_TonB"/>
</dbReference>
<evidence type="ECO:0000256" key="7">
    <source>
        <dbReference type="ARBA" id="ARBA00022729"/>
    </source>
</evidence>
<keyword evidence="4 14" id="KW-1134">Transmembrane beta strand</keyword>
<dbReference type="EMBL" id="CP015118">
    <property type="protein sequence ID" value="ARN23663.1"/>
    <property type="molecule type" value="Genomic_DNA"/>
</dbReference>
<evidence type="ECO:0000259" key="17">
    <source>
        <dbReference type="Pfam" id="PF07715"/>
    </source>
</evidence>
<evidence type="ECO:0000256" key="3">
    <source>
        <dbReference type="ARBA" id="ARBA00022448"/>
    </source>
</evidence>
<dbReference type="CDD" id="cd01347">
    <property type="entry name" value="ligand_gated_channel"/>
    <property type="match status" value="1"/>
</dbReference>
<dbReference type="InterPro" id="IPR012910">
    <property type="entry name" value="Plug_dom"/>
</dbReference>
<keyword evidence="5" id="KW-0410">Iron transport</keyword>
<evidence type="ECO:0000313" key="18">
    <source>
        <dbReference type="EMBL" id="ARN23663.1"/>
    </source>
</evidence>
<dbReference type="Pfam" id="PF00593">
    <property type="entry name" value="TonB_dep_Rec_b-barrel"/>
    <property type="match status" value="1"/>
</dbReference>
<dbReference type="InterPro" id="IPR039426">
    <property type="entry name" value="TonB-dep_rcpt-like"/>
</dbReference>
<keyword evidence="19" id="KW-1185">Reference proteome</keyword>
<keyword evidence="3 14" id="KW-0813">Transport</keyword>
<dbReference type="AlphaFoldDB" id="A0A1W6LHH2"/>
<keyword evidence="13 14" id="KW-0998">Cell outer membrane</keyword>
<comment type="similarity">
    <text evidence="2 14 15">Belongs to the TonB-dependent receptor family.</text>
</comment>
<dbReference type="PANTHER" id="PTHR32552:SF68">
    <property type="entry name" value="FERRICHROME OUTER MEMBRANE TRANSPORTER_PHAGE RECEPTOR"/>
    <property type="match status" value="1"/>
</dbReference>
<sequence>MLAGTGLGATPTANGGFAVHEGAGPTQAPATLTPVRVRGESDRETATSHVEGYVARRSATATKTDTPLIETPQSVTVVTADFAEAIGATSLKDALGYTPGVDIAANGADSRFDWLTLRGFDAYSPGFYLDNLPLRNIGTWGVWQTDTYGAERIELMRGPASVLYGQGGPGGVVNIVSKRPTAEAQKELQVQLGDPARYQVAGDFAGPVDAEGRVLYRVTALVREGELPAGDMDDDRVFIAPSLTWRPTNDTTLTLLAHAIHGRAGVYSRGLRAAGSLVPTAAGTFVPTDTFTGEPDYNRLAQDQWAVGYELEHRLDDTFTLRQNARYGHLDTDLRQVQGGGYVTVDTANPANPANFRTVRRNVFTSQEDVGSFVIDNQLQARVAAGDWRHTLLVGLDWQHTRVDQVTGFGAGPTLNLYEPVYGAPVTSPAPYVDGLSTVKQAGLYVQDQIKWTDRWSITLGGRYDRATATVDSRLDGTHVRMPDEAFTGRAGVVYLMPNGLAPYASYTESFTPTATIDTVTGEPLDPETGRQYEAGLRYQPPGRKENYSVAVFDLRRRNYVTNDAQNRPRQTGEVVVRGLELEAAVQPVKALNVVGAYGWTPKAEVTASSNPDEIGKQLIATPEHRVSLWADYRFDFGLKLGAGARYTGSNHGNGEAVPAKVPAYTLFDLMAGYELDRWQLALNVRNLGDKTYIANCDAYGSCYFGDPRKVIATATYRW</sequence>
<feature type="domain" description="TonB-dependent receptor-like beta-barrel" evidence="16">
    <location>
        <begin position="275"/>
        <end position="688"/>
    </location>
</feature>
<feature type="domain" description="TonB-dependent receptor plug" evidence="17">
    <location>
        <begin position="68"/>
        <end position="172"/>
    </location>
</feature>